<dbReference type="EC" id="6.1.1.23" evidence="9"/>
<dbReference type="GO" id="GO:0050560">
    <property type="term" value="F:aspartate-tRNA(Asn) ligase activity"/>
    <property type="evidence" value="ECO:0007669"/>
    <property type="project" value="UniProtKB-EC"/>
</dbReference>
<keyword evidence="6 9" id="KW-0067">ATP-binding</keyword>
<evidence type="ECO:0000313" key="11">
    <source>
        <dbReference type="EMBL" id="PIZ44298.1"/>
    </source>
</evidence>
<dbReference type="Pfam" id="PF01336">
    <property type="entry name" value="tRNA_anti-codon"/>
    <property type="match status" value="1"/>
</dbReference>
<dbReference type="PANTHER" id="PTHR43450:SF1">
    <property type="entry name" value="ASPARTATE--TRNA LIGASE, CYTOPLASMIC"/>
    <property type="match status" value="1"/>
</dbReference>
<proteinExistence type="inferred from homology"/>
<dbReference type="GO" id="GO:0004815">
    <property type="term" value="F:aspartate-tRNA ligase activity"/>
    <property type="evidence" value="ECO:0007669"/>
    <property type="project" value="UniProtKB-UniRule"/>
</dbReference>
<dbReference type="EMBL" id="PFNL01000185">
    <property type="protein sequence ID" value="PIZ44298.1"/>
    <property type="molecule type" value="Genomic_DNA"/>
</dbReference>
<evidence type="ECO:0000256" key="1">
    <source>
        <dbReference type="ARBA" id="ARBA00004496"/>
    </source>
</evidence>
<dbReference type="HAMAP" id="MF_02075">
    <property type="entry name" value="Asp_tRNA_synth_type2"/>
    <property type="match status" value="1"/>
</dbReference>
<evidence type="ECO:0000256" key="3">
    <source>
        <dbReference type="ARBA" id="ARBA00022490"/>
    </source>
</evidence>
<dbReference type="InterPro" id="IPR004523">
    <property type="entry name" value="Asp-tRNA_synthase_2"/>
</dbReference>
<evidence type="ECO:0000256" key="5">
    <source>
        <dbReference type="ARBA" id="ARBA00022741"/>
    </source>
</evidence>
<dbReference type="InterPro" id="IPR012340">
    <property type="entry name" value="NA-bd_OB-fold"/>
</dbReference>
<feature type="binding site" evidence="9">
    <location>
        <position position="211"/>
    </location>
    <ligand>
        <name>L-aspartate</name>
        <dbReference type="ChEBI" id="CHEBI:29991"/>
    </ligand>
</feature>
<dbReference type="InterPro" id="IPR004365">
    <property type="entry name" value="NA-bd_OB_tRNA"/>
</dbReference>
<dbReference type="NCBIfam" id="NF003483">
    <property type="entry name" value="PRK05159.1"/>
    <property type="match status" value="1"/>
</dbReference>
<keyword evidence="4 9" id="KW-0436">Ligase</keyword>
<feature type="binding site" evidence="9">
    <location>
        <begin position="407"/>
        <end position="410"/>
    </location>
    <ligand>
        <name>ATP</name>
        <dbReference type="ChEBI" id="CHEBI:30616"/>
    </ligand>
</feature>
<comment type="caution">
    <text evidence="11">The sequence shown here is derived from an EMBL/GenBank/DDBJ whole genome shotgun (WGS) entry which is preliminary data.</text>
</comment>
<dbReference type="Pfam" id="PF00152">
    <property type="entry name" value="tRNA-synt_2"/>
    <property type="match status" value="1"/>
</dbReference>
<feature type="binding site" evidence="9">
    <location>
        <position position="167"/>
    </location>
    <ligand>
        <name>L-aspartate</name>
        <dbReference type="ChEBI" id="CHEBI:29991"/>
    </ligand>
</feature>
<sequence length="436" mass="49607">MKRLLIKQLNEMIGQNAKISGFVHAIRDQGNIKFLIIRDISGTCQVVITNDSGDVFGKVSTLTLESVVEIVGSVVKEPQSPNGFEMRVEEITLLSRAAALPIPVVEKSAKETSQEKRLDWRWIDLRKTKNALIFKVWTTFESAFQEFLVGNGFIEIHSPKFMSTPSESGAELFSVPYFDKTAYLAQSPQFYKQMAMASGFERVFEIGPIFRANPSFTSRHDTEFTGFDFEFSYIESHHDVMDFEAQTLVHMLSAVKEKHAADIQEHFGVSVNIPSLPFPKISMKEAKSILANAHVPSEKEGDLSPEEERALSAYVKKEYGHEFVFVTDYPIDVRPFYHMRHEQDQTLTKSFDLLWKGIEVTTGAQREHRYDILLKQAESKGLSLSGLKYYLNFFKYGCPPHGGVGMGPSRMIMKLLEQSNVREVTYLYRGIKRLDP</sequence>
<comment type="catalytic activity">
    <reaction evidence="9">
        <text>tRNA(Asx) + L-aspartate + ATP = L-aspartyl-tRNA(Asx) + AMP + diphosphate</text>
        <dbReference type="Rhea" id="RHEA:18349"/>
        <dbReference type="Rhea" id="RHEA-COMP:9710"/>
        <dbReference type="Rhea" id="RHEA-COMP:9711"/>
        <dbReference type="ChEBI" id="CHEBI:29991"/>
        <dbReference type="ChEBI" id="CHEBI:30616"/>
        <dbReference type="ChEBI" id="CHEBI:33019"/>
        <dbReference type="ChEBI" id="CHEBI:78442"/>
        <dbReference type="ChEBI" id="CHEBI:78516"/>
        <dbReference type="ChEBI" id="CHEBI:456215"/>
        <dbReference type="EC" id="6.1.1.23"/>
    </reaction>
</comment>
<dbReference type="Proteomes" id="UP000228920">
    <property type="component" value="Unassembled WGS sequence"/>
</dbReference>
<feature type="binding site" evidence="9">
    <location>
        <position position="362"/>
    </location>
    <ligand>
        <name>L-aspartate</name>
        <dbReference type="ChEBI" id="CHEBI:29991"/>
    </ligand>
</feature>
<evidence type="ECO:0000256" key="4">
    <source>
        <dbReference type="ARBA" id="ARBA00022598"/>
    </source>
</evidence>
<dbReference type="AlphaFoldDB" id="A0A2M7TEZ1"/>
<keyword evidence="7 9" id="KW-0648">Protein biosynthesis</keyword>
<comment type="subcellular location">
    <subcellularLocation>
        <location evidence="1 9">Cytoplasm</location>
    </subcellularLocation>
</comment>
<evidence type="ECO:0000256" key="2">
    <source>
        <dbReference type="ARBA" id="ARBA00005312"/>
    </source>
</evidence>
<accession>A0A2M7TEZ1</accession>
<keyword evidence="8 9" id="KW-0030">Aminoacyl-tRNA synthetase</keyword>
<dbReference type="InterPro" id="IPR006195">
    <property type="entry name" value="aa-tRNA-synth_II"/>
</dbReference>
<dbReference type="PROSITE" id="PS50862">
    <property type="entry name" value="AA_TRNA_LIGASE_II"/>
    <property type="match status" value="1"/>
</dbReference>
<organism evidence="11 12">
    <name type="scientific">candidate division WWE3 bacterium CG_4_10_14_0_2_um_filter_41_14</name>
    <dbReference type="NCBI Taxonomy" id="1975072"/>
    <lineage>
        <taxon>Bacteria</taxon>
        <taxon>Katanobacteria</taxon>
    </lineage>
</organism>
<dbReference type="GO" id="GO:0017101">
    <property type="term" value="C:aminoacyl-tRNA synthetase multienzyme complex"/>
    <property type="evidence" value="ECO:0007669"/>
    <property type="project" value="TreeGrafter"/>
</dbReference>
<reference evidence="12" key="1">
    <citation type="submission" date="2017-09" db="EMBL/GenBank/DDBJ databases">
        <title>Depth-based differentiation of microbial function through sediment-hosted aquifers and enrichment of novel symbionts in the deep terrestrial subsurface.</title>
        <authorList>
            <person name="Probst A.J."/>
            <person name="Ladd B."/>
            <person name="Jarett J.K."/>
            <person name="Geller-Mcgrath D.E."/>
            <person name="Sieber C.M.K."/>
            <person name="Emerson J.B."/>
            <person name="Anantharaman K."/>
            <person name="Thomas B.C."/>
            <person name="Malmstrom R."/>
            <person name="Stieglmeier M."/>
            <person name="Klingl A."/>
            <person name="Woyke T."/>
            <person name="Ryan C.M."/>
            <person name="Banfield J.F."/>
        </authorList>
    </citation>
    <scope>NUCLEOTIDE SEQUENCE [LARGE SCALE GENOMIC DNA]</scope>
</reference>
<dbReference type="InterPro" id="IPR004364">
    <property type="entry name" value="Aa-tRNA-synt_II"/>
</dbReference>
<keyword evidence="3 9" id="KW-0963">Cytoplasm</keyword>
<feature type="region of interest" description="Aspartate" evidence="9">
    <location>
        <begin position="189"/>
        <end position="192"/>
    </location>
</feature>
<feature type="binding site" evidence="9">
    <location>
        <position position="359"/>
    </location>
    <ligand>
        <name>ATP</name>
        <dbReference type="ChEBI" id="CHEBI:30616"/>
    </ligand>
</feature>
<dbReference type="PRINTS" id="PR01042">
    <property type="entry name" value="TRNASYNTHASP"/>
</dbReference>
<comment type="function">
    <text evidence="9">Aspartyl-tRNA synthetase with relaxed tRNA specificity since it is able to aspartylate not only its cognate tRNA(Asp) but also tRNA(Asn). Reaction proceeds in two steps: L-aspartate is first activated by ATP to form Asp-AMP and then transferred to the acceptor end of tRNA(Asp/Asn).</text>
</comment>
<evidence type="ECO:0000256" key="8">
    <source>
        <dbReference type="ARBA" id="ARBA00023146"/>
    </source>
</evidence>
<comment type="similarity">
    <text evidence="2 9">Belongs to the class-II aminoacyl-tRNA synthetase family. Type 2 subfamily.</text>
</comment>
<evidence type="ECO:0000313" key="12">
    <source>
        <dbReference type="Proteomes" id="UP000228920"/>
    </source>
</evidence>
<dbReference type="GO" id="GO:0005524">
    <property type="term" value="F:ATP binding"/>
    <property type="evidence" value="ECO:0007669"/>
    <property type="project" value="UniProtKB-UniRule"/>
</dbReference>
<dbReference type="Gene3D" id="3.30.930.10">
    <property type="entry name" value="Bira Bifunctional Protein, Domain 2"/>
    <property type="match status" value="1"/>
</dbReference>
<dbReference type="PANTHER" id="PTHR43450">
    <property type="entry name" value="ASPARTYL-TRNA SYNTHETASE"/>
    <property type="match status" value="1"/>
</dbReference>
<protein>
    <recommendedName>
        <fullName evidence="9">Aspartate--tRNA(Asp/Asn) ligase</fullName>
        <ecNumber evidence="9">6.1.1.23</ecNumber>
    </recommendedName>
    <alternativeName>
        <fullName evidence="9">Aspartyl-tRNA synthetase</fullName>
        <shortName evidence="9">AspRS</shortName>
    </alternativeName>
    <alternativeName>
        <fullName evidence="9">Non-discriminating aspartyl-tRNA synthetase</fullName>
        <shortName evidence="9">ND-AspRS</shortName>
    </alternativeName>
</protein>
<evidence type="ECO:0000256" key="9">
    <source>
        <dbReference type="HAMAP-Rule" id="MF_02075"/>
    </source>
</evidence>
<evidence type="ECO:0000256" key="6">
    <source>
        <dbReference type="ARBA" id="ARBA00022840"/>
    </source>
</evidence>
<feature type="site" description="Important for tRNA non-discrimination" evidence="9">
    <location>
        <position position="81"/>
    </location>
</feature>
<comment type="caution">
    <text evidence="9">Lacks conserved residue(s) required for the propagation of feature annotation.</text>
</comment>
<evidence type="ECO:0000256" key="7">
    <source>
        <dbReference type="ARBA" id="ARBA00022917"/>
    </source>
</evidence>
<gene>
    <name evidence="9" type="primary">aspS</name>
    <name evidence="11" type="ORF">COY32_06735</name>
</gene>
<feature type="binding site" evidence="9">
    <location>
        <position position="366"/>
    </location>
    <ligand>
        <name>L-aspartate</name>
        <dbReference type="ChEBI" id="CHEBI:29991"/>
    </ligand>
</feature>
<dbReference type="Gene3D" id="2.40.50.140">
    <property type="entry name" value="Nucleic acid-binding proteins"/>
    <property type="match status" value="1"/>
</dbReference>
<dbReference type="GO" id="GO:0006422">
    <property type="term" value="P:aspartyl-tRNA aminoacylation"/>
    <property type="evidence" value="ECO:0007669"/>
    <property type="project" value="UniProtKB-UniRule"/>
</dbReference>
<dbReference type="GO" id="GO:0005829">
    <property type="term" value="C:cytosol"/>
    <property type="evidence" value="ECO:0007669"/>
    <property type="project" value="TreeGrafter"/>
</dbReference>
<name>A0A2M7TEZ1_UNCKA</name>
<dbReference type="InterPro" id="IPR002312">
    <property type="entry name" value="Asp/Asn-tRNA-synth_IIb"/>
</dbReference>
<dbReference type="SUPFAM" id="SSF55681">
    <property type="entry name" value="Class II aaRS and biotin synthetases"/>
    <property type="match status" value="1"/>
</dbReference>
<dbReference type="InterPro" id="IPR045864">
    <property type="entry name" value="aa-tRNA-synth_II/BPL/LPL"/>
</dbReference>
<dbReference type="SUPFAM" id="SSF50249">
    <property type="entry name" value="Nucleic acid-binding proteins"/>
    <property type="match status" value="1"/>
</dbReference>
<dbReference type="FunFam" id="3.30.930.10:FF:000038">
    <property type="entry name" value="Aspartate--tRNA ligase"/>
    <property type="match status" value="1"/>
</dbReference>
<dbReference type="NCBIfam" id="TIGR00458">
    <property type="entry name" value="aspS_nondisc"/>
    <property type="match status" value="1"/>
</dbReference>
<feature type="domain" description="Aminoacyl-transfer RNA synthetases class-II family profile" evidence="10">
    <location>
        <begin position="134"/>
        <end position="436"/>
    </location>
</feature>
<comment type="subunit">
    <text evidence="9">Homodimer.</text>
</comment>
<evidence type="ECO:0000259" key="10">
    <source>
        <dbReference type="PROSITE" id="PS50862"/>
    </source>
</evidence>
<keyword evidence="5 9" id="KW-0547">Nucleotide-binding</keyword>
<dbReference type="GO" id="GO:0003723">
    <property type="term" value="F:RNA binding"/>
    <property type="evidence" value="ECO:0007669"/>
    <property type="project" value="TreeGrafter"/>
</dbReference>